<protein>
    <submittedName>
        <fullName evidence="1">Uncharacterized protein</fullName>
    </submittedName>
</protein>
<name>A0ABD0PBZ9_CIRMR</name>
<proteinExistence type="predicted"/>
<evidence type="ECO:0000313" key="2">
    <source>
        <dbReference type="Proteomes" id="UP001529510"/>
    </source>
</evidence>
<evidence type="ECO:0000313" key="1">
    <source>
        <dbReference type="EMBL" id="KAL0171442.1"/>
    </source>
</evidence>
<feature type="non-terminal residue" evidence="1">
    <location>
        <position position="58"/>
    </location>
</feature>
<comment type="caution">
    <text evidence="1">The sequence shown here is derived from an EMBL/GenBank/DDBJ whole genome shotgun (WGS) entry which is preliminary data.</text>
</comment>
<feature type="non-terminal residue" evidence="1">
    <location>
        <position position="1"/>
    </location>
</feature>
<gene>
    <name evidence="1" type="ORF">M9458_031753</name>
</gene>
<dbReference type="Proteomes" id="UP001529510">
    <property type="component" value="Unassembled WGS sequence"/>
</dbReference>
<keyword evidence="2" id="KW-1185">Reference proteome</keyword>
<dbReference type="AlphaFoldDB" id="A0ABD0PBZ9"/>
<reference evidence="1 2" key="1">
    <citation type="submission" date="2024-05" db="EMBL/GenBank/DDBJ databases">
        <title>Genome sequencing and assembly of Indian major carp, Cirrhinus mrigala (Hamilton, 1822).</title>
        <authorList>
            <person name="Mohindra V."/>
            <person name="Chowdhury L.M."/>
            <person name="Lal K."/>
            <person name="Jena J.K."/>
        </authorList>
    </citation>
    <scope>NUCLEOTIDE SEQUENCE [LARGE SCALE GENOMIC DNA]</scope>
    <source>
        <strain evidence="1">CM1030</strain>
        <tissue evidence="1">Blood</tissue>
    </source>
</reference>
<sequence>GVLLVTPNNIMFDPHRTDPLVLERGCEEYGIMCPLDEVQSAAVYKEITDSKIRDSIPP</sequence>
<organism evidence="1 2">
    <name type="scientific">Cirrhinus mrigala</name>
    <name type="common">Mrigala</name>
    <dbReference type="NCBI Taxonomy" id="683832"/>
    <lineage>
        <taxon>Eukaryota</taxon>
        <taxon>Metazoa</taxon>
        <taxon>Chordata</taxon>
        <taxon>Craniata</taxon>
        <taxon>Vertebrata</taxon>
        <taxon>Euteleostomi</taxon>
        <taxon>Actinopterygii</taxon>
        <taxon>Neopterygii</taxon>
        <taxon>Teleostei</taxon>
        <taxon>Ostariophysi</taxon>
        <taxon>Cypriniformes</taxon>
        <taxon>Cyprinidae</taxon>
        <taxon>Labeoninae</taxon>
        <taxon>Labeonini</taxon>
        <taxon>Cirrhinus</taxon>
    </lineage>
</organism>
<dbReference type="EMBL" id="JAMKFB020000016">
    <property type="protein sequence ID" value="KAL0171442.1"/>
    <property type="molecule type" value="Genomic_DNA"/>
</dbReference>
<accession>A0ABD0PBZ9</accession>